<evidence type="ECO:0000313" key="2">
    <source>
        <dbReference type="Proteomes" id="UP000238823"/>
    </source>
</evidence>
<sequence>MRPIGLYDNVRLRAHCTVRALTLPMPTHVVEDLLPHGMVLGPQEFTPTGTHPITMWFYDMFQMHMNIPTPLPSMSYNEHVVGIPYVHTTRSLINPICSGPFFYMATLRLNSWLAIFGGRLFWGFEKNFGDITTSNGRFFVWDPSSHAPMVSLIYEPTGPYWPVDEFPKFRHMYALLQQPLISMLPGGLGPVFVASEFARRWQTATIQPLRASMKIYQSYVTGLPTGTFPPTGMTKSIEESAFGSFSLRMEYACGLIYPTWFCPISARDATFLPTYLPS</sequence>
<name>A0A2S9YC51_9BACT</name>
<dbReference type="SUPFAM" id="SSF160104">
    <property type="entry name" value="Acetoacetate decarboxylase-like"/>
    <property type="match status" value="1"/>
</dbReference>
<reference evidence="1 2" key="1">
    <citation type="submission" date="2018-03" db="EMBL/GenBank/DDBJ databases">
        <title>Draft Genome Sequences of the Obligatory Marine Myxobacteria Enhygromyxa salina SWB007.</title>
        <authorList>
            <person name="Poehlein A."/>
            <person name="Moghaddam J.A."/>
            <person name="Harms H."/>
            <person name="Alanjari M."/>
            <person name="Koenig G.M."/>
            <person name="Daniel R."/>
            <person name="Schaeberle T.F."/>
        </authorList>
    </citation>
    <scope>NUCLEOTIDE SEQUENCE [LARGE SCALE GENOMIC DNA]</scope>
    <source>
        <strain evidence="1 2">SWB007</strain>
    </source>
</reference>
<proteinExistence type="predicted"/>
<dbReference type="InterPro" id="IPR023375">
    <property type="entry name" value="ADC_dom_sf"/>
</dbReference>
<dbReference type="Gene3D" id="2.40.400.10">
    <property type="entry name" value="Acetoacetate decarboxylase-like"/>
    <property type="match status" value="1"/>
</dbReference>
<dbReference type="EMBL" id="PVNL01000111">
    <property type="protein sequence ID" value="PRQ02675.1"/>
    <property type="molecule type" value="Genomic_DNA"/>
</dbReference>
<accession>A0A2S9YC51</accession>
<comment type="caution">
    <text evidence="1">The sequence shown here is derived from an EMBL/GenBank/DDBJ whole genome shotgun (WGS) entry which is preliminary data.</text>
</comment>
<evidence type="ECO:0000313" key="1">
    <source>
        <dbReference type="EMBL" id="PRQ02675.1"/>
    </source>
</evidence>
<gene>
    <name evidence="1" type="ORF">ENSA7_55040</name>
</gene>
<organism evidence="1 2">
    <name type="scientific">Enhygromyxa salina</name>
    <dbReference type="NCBI Taxonomy" id="215803"/>
    <lineage>
        <taxon>Bacteria</taxon>
        <taxon>Pseudomonadati</taxon>
        <taxon>Myxococcota</taxon>
        <taxon>Polyangia</taxon>
        <taxon>Nannocystales</taxon>
        <taxon>Nannocystaceae</taxon>
        <taxon>Enhygromyxa</taxon>
    </lineage>
</organism>
<protein>
    <submittedName>
        <fullName evidence="1">Uncharacterized protein</fullName>
    </submittedName>
</protein>
<dbReference type="AlphaFoldDB" id="A0A2S9YC51"/>
<dbReference type="Proteomes" id="UP000238823">
    <property type="component" value="Unassembled WGS sequence"/>
</dbReference>